<proteinExistence type="inferred from homology"/>
<organism evidence="5 6">
    <name type="scientific">Candidatus Nitrosotenuis uzonensis</name>
    <dbReference type="NCBI Taxonomy" id="1407055"/>
    <lineage>
        <taxon>Archaea</taxon>
        <taxon>Nitrososphaerota</taxon>
        <taxon>Candidatus Nitrosotenuis</taxon>
    </lineage>
</organism>
<keyword evidence="2" id="KW-0808">Transferase</keyword>
<dbReference type="InterPro" id="IPR002941">
    <property type="entry name" value="DNA_methylase_N4/N6"/>
</dbReference>
<comment type="catalytic activity">
    <reaction evidence="3">
        <text>a 2'-deoxycytidine in DNA + S-adenosyl-L-methionine = an N(4)-methyl-2'-deoxycytidine in DNA + S-adenosyl-L-homocysteine + H(+)</text>
        <dbReference type="Rhea" id="RHEA:16857"/>
        <dbReference type="Rhea" id="RHEA-COMP:11369"/>
        <dbReference type="Rhea" id="RHEA-COMP:13674"/>
        <dbReference type="ChEBI" id="CHEBI:15378"/>
        <dbReference type="ChEBI" id="CHEBI:57856"/>
        <dbReference type="ChEBI" id="CHEBI:59789"/>
        <dbReference type="ChEBI" id="CHEBI:85452"/>
        <dbReference type="ChEBI" id="CHEBI:137933"/>
        <dbReference type="EC" id="2.1.1.113"/>
    </reaction>
</comment>
<reference evidence="5" key="1">
    <citation type="submission" date="2021-02" db="EMBL/GenBank/DDBJ databases">
        <authorList>
            <person name="Han P."/>
        </authorList>
    </citation>
    <scope>NUCLEOTIDE SEQUENCE</scope>
    <source>
        <strain evidence="5">Candidatus Nitrosotenuis uzonensis 5A</strain>
    </source>
</reference>
<dbReference type="InterPro" id="IPR001091">
    <property type="entry name" value="RM_Methyltransferase"/>
</dbReference>
<evidence type="ECO:0000256" key="3">
    <source>
        <dbReference type="RuleBase" id="RU362026"/>
    </source>
</evidence>
<dbReference type="AlphaFoldDB" id="A0A812EW45"/>
<dbReference type="GO" id="GO:0009307">
    <property type="term" value="P:DNA restriction-modification system"/>
    <property type="evidence" value="ECO:0007669"/>
    <property type="project" value="UniProtKB-KW"/>
</dbReference>
<name>A0A812EW45_9ARCH</name>
<evidence type="ECO:0000313" key="6">
    <source>
        <dbReference type="Proteomes" id="UP000655759"/>
    </source>
</evidence>
<dbReference type="GO" id="GO:0032259">
    <property type="term" value="P:methylation"/>
    <property type="evidence" value="ECO:0007669"/>
    <property type="project" value="UniProtKB-KW"/>
</dbReference>
<evidence type="ECO:0000256" key="1">
    <source>
        <dbReference type="ARBA" id="ARBA00022603"/>
    </source>
</evidence>
<feature type="domain" description="DNA methylase N-4/N-6" evidence="4">
    <location>
        <begin position="20"/>
        <end position="226"/>
    </location>
</feature>
<dbReference type="EC" id="2.1.1.113" evidence="3"/>
<comment type="caution">
    <text evidence="5">The sequence shown here is derived from an EMBL/GenBank/DDBJ whole genome shotgun (WGS) entry which is preliminary data.</text>
</comment>
<dbReference type="PRINTS" id="PR00508">
    <property type="entry name" value="S21N4MTFRASE"/>
</dbReference>
<evidence type="ECO:0000256" key="2">
    <source>
        <dbReference type="ARBA" id="ARBA00022679"/>
    </source>
</evidence>
<sequence length="245" mass="28234">MKNQIVLENILKISSNLSANLVILDLSYKNLKSIFKEITDDKSYLQISKSIIKKSYQLTVDTGICCVVATDEKDPKRNVLNPLGTKVIQDIHPWYLSDEIIWNKTPKDLALNKDREKPSVIDFEELPFSQIWILSKQKVIPSRSERLDNTRLSKQKEIEIVDSVWFIQPKSQLGYKDPLPSELLARLILSYSKPNDLAFDPFAGHCVTALVCKFLNRNFLCFTNNKDNLMIGNRRLKKEKLNGYT</sequence>
<evidence type="ECO:0000259" key="4">
    <source>
        <dbReference type="Pfam" id="PF01555"/>
    </source>
</evidence>
<protein>
    <recommendedName>
        <fullName evidence="3">Type II methyltransferase</fullName>
        <ecNumber evidence="3">2.1.1.113</ecNumber>
    </recommendedName>
    <alternativeName>
        <fullName evidence="3">N-4 cytosine-specific methyltransferase</fullName>
    </alternativeName>
</protein>
<dbReference type="InterPro" id="IPR029063">
    <property type="entry name" value="SAM-dependent_MTases_sf"/>
</dbReference>
<dbReference type="EMBL" id="CAJNAQ010000002">
    <property type="protein sequence ID" value="CAE6485980.1"/>
    <property type="molecule type" value="Genomic_DNA"/>
</dbReference>
<accession>A0A812EW45</accession>
<keyword evidence="1 3" id="KW-0489">Methyltransferase</keyword>
<gene>
    <name evidence="5" type="ORF">NUZ5A_20079</name>
</gene>
<dbReference type="GO" id="GO:0008170">
    <property type="term" value="F:N-methyltransferase activity"/>
    <property type="evidence" value="ECO:0007669"/>
    <property type="project" value="InterPro"/>
</dbReference>
<dbReference type="Proteomes" id="UP000655759">
    <property type="component" value="Unassembled WGS sequence"/>
</dbReference>
<dbReference type="GO" id="GO:0003677">
    <property type="term" value="F:DNA binding"/>
    <property type="evidence" value="ECO:0007669"/>
    <property type="project" value="InterPro"/>
</dbReference>
<dbReference type="RefSeq" id="WP_205097665.1">
    <property type="nucleotide sequence ID" value="NZ_CAJNAQ010000002.1"/>
</dbReference>
<dbReference type="GO" id="GO:0015667">
    <property type="term" value="F:site-specific DNA-methyltransferase (cytosine-N4-specific) activity"/>
    <property type="evidence" value="ECO:0007669"/>
    <property type="project" value="UniProtKB-EC"/>
</dbReference>
<dbReference type="Gene3D" id="3.40.50.150">
    <property type="entry name" value="Vaccinia Virus protein VP39"/>
    <property type="match status" value="1"/>
</dbReference>
<comment type="similarity">
    <text evidence="3">Belongs to the N(4)/N(6)-methyltransferase family.</text>
</comment>
<evidence type="ECO:0000313" key="5">
    <source>
        <dbReference type="EMBL" id="CAE6485980.1"/>
    </source>
</evidence>
<dbReference type="Pfam" id="PF01555">
    <property type="entry name" value="N6_N4_Mtase"/>
    <property type="match status" value="1"/>
</dbReference>
<keyword evidence="3" id="KW-0949">S-adenosyl-L-methionine</keyword>
<keyword evidence="3" id="KW-0680">Restriction system</keyword>
<dbReference type="SUPFAM" id="SSF53335">
    <property type="entry name" value="S-adenosyl-L-methionine-dependent methyltransferases"/>
    <property type="match status" value="1"/>
</dbReference>